<proteinExistence type="predicted"/>
<evidence type="ECO:0000313" key="2">
    <source>
        <dbReference type="EMBL" id="KAJ7743683.1"/>
    </source>
</evidence>
<organism evidence="2 3">
    <name type="scientific">Mycena maculata</name>
    <dbReference type="NCBI Taxonomy" id="230809"/>
    <lineage>
        <taxon>Eukaryota</taxon>
        <taxon>Fungi</taxon>
        <taxon>Dikarya</taxon>
        <taxon>Basidiomycota</taxon>
        <taxon>Agaricomycotina</taxon>
        <taxon>Agaricomycetes</taxon>
        <taxon>Agaricomycetidae</taxon>
        <taxon>Agaricales</taxon>
        <taxon>Marasmiineae</taxon>
        <taxon>Mycenaceae</taxon>
        <taxon>Mycena</taxon>
    </lineage>
</organism>
<name>A0AAD7II46_9AGAR</name>
<evidence type="ECO:0000256" key="1">
    <source>
        <dbReference type="SAM" id="MobiDB-lite"/>
    </source>
</evidence>
<feature type="region of interest" description="Disordered" evidence="1">
    <location>
        <begin position="1"/>
        <end position="56"/>
    </location>
</feature>
<sequence length="626" mass="69053">MQQLPKGEATEQGAERRGGEGAGTTGLERGDGLDEGLATKEASGAVGPVNDGGMDLKKQVSAEPTLRVWERRAWSTKALELGAQQELRTRGSNISCKELEERLEVALKVALMMVASAIRDFTMTLEGAEMQGPGLGDRHIKRSRELRAVGWLRLAEVANNGVKILKQKDSKKCFGKPKDRKIVGKEVEPASENVIYQNLLQARCTQRVNHPALTSTPTKSSLMLECPAELVDSVIDHLKSDTAALRTCSLLSKQWLPRSRHYHFSLVSLFVGWDAMDRTDLDRVHDFIAIVSSPLATFIPCVSEVRLTHKWNVRLDGPVDISPREIIDTLYDCGLRPRTLYLDCYRHLTLRLDGPPAFASSLVHLALQLDENYVALDVIADYVCSFPFLESFEIRGLPDDVDPTIPASLALPPRLHTLHTGHILFTDWILTLDPIPAQITNLGLTDFPGFQGKWSAVNRYLNSPAAENIHTLFFKDCRPSTGRSGGPNFESLRHLKHIVITQSLGRAASSLLHILALLQTTSESRTLETITLSLGFIGAGVRYKPKKWLDLDALLTDAAAWPRLRRVTLSTYDSDGDELDDALGGLALEAGMDAIALVLHIHLGRCADRGLLNIANIPIVHPRPRS</sequence>
<accession>A0AAD7II46</accession>
<comment type="caution">
    <text evidence="2">The sequence shown here is derived from an EMBL/GenBank/DDBJ whole genome shotgun (WGS) entry which is preliminary data.</text>
</comment>
<dbReference type="Proteomes" id="UP001215280">
    <property type="component" value="Unassembled WGS sequence"/>
</dbReference>
<evidence type="ECO:0000313" key="3">
    <source>
        <dbReference type="Proteomes" id="UP001215280"/>
    </source>
</evidence>
<gene>
    <name evidence="2" type="ORF">DFH07DRAFT_777297</name>
</gene>
<protein>
    <submittedName>
        <fullName evidence="2">Uncharacterized protein</fullName>
    </submittedName>
</protein>
<keyword evidence="3" id="KW-1185">Reference proteome</keyword>
<reference evidence="2" key="1">
    <citation type="submission" date="2023-03" db="EMBL/GenBank/DDBJ databases">
        <title>Massive genome expansion in bonnet fungi (Mycena s.s.) driven by repeated elements and novel gene families across ecological guilds.</title>
        <authorList>
            <consortium name="Lawrence Berkeley National Laboratory"/>
            <person name="Harder C.B."/>
            <person name="Miyauchi S."/>
            <person name="Viragh M."/>
            <person name="Kuo A."/>
            <person name="Thoen E."/>
            <person name="Andreopoulos B."/>
            <person name="Lu D."/>
            <person name="Skrede I."/>
            <person name="Drula E."/>
            <person name="Henrissat B."/>
            <person name="Morin E."/>
            <person name="Kohler A."/>
            <person name="Barry K."/>
            <person name="LaButti K."/>
            <person name="Morin E."/>
            <person name="Salamov A."/>
            <person name="Lipzen A."/>
            <person name="Mereny Z."/>
            <person name="Hegedus B."/>
            <person name="Baldrian P."/>
            <person name="Stursova M."/>
            <person name="Weitz H."/>
            <person name="Taylor A."/>
            <person name="Grigoriev I.V."/>
            <person name="Nagy L.G."/>
            <person name="Martin F."/>
            <person name="Kauserud H."/>
        </authorList>
    </citation>
    <scope>NUCLEOTIDE SEQUENCE</scope>
    <source>
        <strain evidence="2">CBHHK188m</strain>
    </source>
</reference>
<dbReference type="EMBL" id="JARJLG010000111">
    <property type="protein sequence ID" value="KAJ7743683.1"/>
    <property type="molecule type" value="Genomic_DNA"/>
</dbReference>
<dbReference type="AlphaFoldDB" id="A0AAD7II46"/>